<name>A0A9Q1D3J9_CONCO</name>
<reference evidence="1" key="1">
    <citation type="journal article" date="2023" name="Science">
        <title>Genome structures resolve the early diversification of teleost fishes.</title>
        <authorList>
            <person name="Parey E."/>
            <person name="Louis A."/>
            <person name="Montfort J."/>
            <person name="Bouchez O."/>
            <person name="Roques C."/>
            <person name="Iampietro C."/>
            <person name="Lluch J."/>
            <person name="Castinel A."/>
            <person name="Donnadieu C."/>
            <person name="Desvignes T."/>
            <person name="Floi Bucao C."/>
            <person name="Jouanno E."/>
            <person name="Wen M."/>
            <person name="Mejri S."/>
            <person name="Dirks R."/>
            <person name="Jansen H."/>
            <person name="Henkel C."/>
            <person name="Chen W.J."/>
            <person name="Zahm M."/>
            <person name="Cabau C."/>
            <person name="Klopp C."/>
            <person name="Thompson A.W."/>
            <person name="Robinson-Rechavi M."/>
            <person name="Braasch I."/>
            <person name="Lecointre G."/>
            <person name="Bobe J."/>
            <person name="Postlethwait J.H."/>
            <person name="Berthelot C."/>
            <person name="Roest Crollius H."/>
            <person name="Guiguen Y."/>
        </authorList>
    </citation>
    <scope>NUCLEOTIDE SEQUENCE</scope>
    <source>
        <strain evidence="1">Concon-B</strain>
    </source>
</reference>
<sequence>MLVPWTRVGQISLYSPSQRLIVGFDSRITATKLISRSSSTTPCPTALSKRGAGEKKAMQRAMTFSESQPCLLADTLMHRKTPKGDVVMMSQRVMTPTVSFSQNALLCSTGGWHHYINKGKYTPPPSPPQLPHCRLTR</sequence>
<evidence type="ECO:0000313" key="2">
    <source>
        <dbReference type="Proteomes" id="UP001152803"/>
    </source>
</evidence>
<keyword evidence="2" id="KW-1185">Reference proteome</keyword>
<protein>
    <submittedName>
        <fullName evidence="1">Uncharacterized protein</fullName>
    </submittedName>
</protein>
<organism evidence="1 2">
    <name type="scientific">Conger conger</name>
    <name type="common">Conger eel</name>
    <name type="synonym">Muraena conger</name>
    <dbReference type="NCBI Taxonomy" id="82655"/>
    <lineage>
        <taxon>Eukaryota</taxon>
        <taxon>Metazoa</taxon>
        <taxon>Chordata</taxon>
        <taxon>Craniata</taxon>
        <taxon>Vertebrata</taxon>
        <taxon>Euteleostomi</taxon>
        <taxon>Actinopterygii</taxon>
        <taxon>Neopterygii</taxon>
        <taxon>Teleostei</taxon>
        <taxon>Anguilliformes</taxon>
        <taxon>Congridae</taxon>
        <taxon>Conger</taxon>
    </lineage>
</organism>
<accession>A0A9Q1D3J9</accession>
<gene>
    <name evidence="1" type="ORF">COCON_G00190820</name>
</gene>
<dbReference type="EMBL" id="JAFJMO010000014">
    <property type="protein sequence ID" value="KAJ8256930.1"/>
    <property type="molecule type" value="Genomic_DNA"/>
</dbReference>
<dbReference type="Proteomes" id="UP001152803">
    <property type="component" value="Unassembled WGS sequence"/>
</dbReference>
<comment type="caution">
    <text evidence="1">The sequence shown here is derived from an EMBL/GenBank/DDBJ whole genome shotgun (WGS) entry which is preliminary data.</text>
</comment>
<dbReference type="AlphaFoldDB" id="A0A9Q1D3J9"/>
<evidence type="ECO:0000313" key="1">
    <source>
        <dbReference type="EMBL" id="KAJ8256930.1"/>
    </source>
</evidence>
<proteinExistence type="predicted"/>